<keyword evidence="3" id="KW-1185">Reference proteome</keyword>
<evidence type="ECO:0000256" key="1">
    <source>
        <dbReference type="SAM" id="MobiDB-lite"/>
    </source>
</evidence>
<reference evidence="2 3" key="1">
    <citation type="submission" date="2021-08" db="EMBL/GenBank/DDBJ databases">
        <title>Comparative Genomics Analysis of the Genus Qipengyuania Reveals Extensive Genetic Diversity and Metabolic Versatility, Including the Description of Fifteen Novel Species.</title>
        <authorList>
            <person name="Liu Y."/>
        </authorList>
    </citation>
    <scope>NUCLEOTIDE SEQUENCE [LARGE SCALE GENOMIC DNA]</scope>
    <source>
        <strain evidence="2 3">1NDH17</strain>
    </source>
</reference>
<name>A0ABS7IZE6_9SPHN</name>
<gene>
    <name evidence="2" type="ORF">K3152_11145</name>
</gene>
<organism evidence="2 3">
    <name type="scientific">Qipengyuania polymorpha</name>
    <dbReference type="NCBI Taxonomy" id="2867234"/>
    <lineage>
        <taxon>Bacteria</taxon>
        <taxon>Pseudomonadati</taxon>
        <taxon>Pseudomonadota</taxon>
        <taxon>Alphaproteobacteria</taxon>
        <taxon>Sphingomonadales</taxon>
        <taxon>Erythrobacteraceae</taxon>
        <taxon>Qipengyuania</taxon>
    </lineage>
</organism>
<accession>A0ABS7IZE6</accession>
<comment type="caution">
    <text evidence="2">The sequence shown here is derived from an EMBL/GenBank/DDBJ whole genome shotgun (WGS) entry which is preliminary data.</text>
</comment>
<dbReference type="Proteomes" id="UP000783253">
    <property type="component" value="Unassembled WGS sequence"/>
</dbReference>
<feature type="region of interest" description="Disordered" evidence="1">
    <location>
        <begin position="73"/>
        <end position="97"/>
    </location>
</feature>
<dbReference type="EMBL" id="JAIGNK010000003">
    <property type="protein sequence ID" value="MBX7458803.1"/>
    <property type="molecule type" value="Genomic_DNA"/>
</dbReference>
<sequence>MFEGQFSKKSVEEARKTDVLHQFRWTELVAKLSATRELREELARNEAGGFEAFGEVRRENGETSKRAVNHTGLAHGKDEALNGGQAATGAVHGDREK</sequence>
<evidence type="ECO:0000313" key="3">
    <source>
        <dbReference type="Proteomes" id="UP000783253"/>
    </source>
</evidence>
<evidence type="ECO:0000313" key="2">
    <source>
        <dbReference type="EMBL" id="MBX7458803.1"/>
    </source>
</evidence>
<protein>
    <submittedName>
        <fullName evidence="2">Uncharacterized protein</fullName>
    </submittedName>
</protein>
<proteinExistence type="predicted"/>
<dbReference type="RefSeq" id="WP_221574170.1">
    <property type="nucleotide sequence ID" value="NZ_JAIGNK010000003.1"/>
</dbReference>